<comment type="caution">
    <text evidence="2">The sequence shown here is derived from an EMBL/GenBank/DDBJ whole genome shotgun (WGS) entry which is preliminary data.</text>
</comment>
<dbReference type="Proteomes" id="UP000659388">
    <property type="component" value="Unassembled WGS sequence"/>
</dbReference>
<dbReference type="Pfam" id="PF13091">
    <property type="entry name" value="PLDc_2"/>
    <property type="match status" value="1"/>
</dbReference>
<evidence type="ECO:0000313" key="3">
    <source>
        <dbReference type="Proteomes" id="UP000659388"/>
    </source>
</evidence>
<dbReference type="RefSeq" id="WP_202246372.1">
    <property type="nucleotide sequence ID" value="NZ_JAESIY010000014.1"/>
</dbReference>
<dbReference type="EMBL" id="JAESIY010000014">
    <property type="protein sequence ID" value="MBL3658576.1"/>
    <property type="molecule type" value="Genomic_DNA"/>
</dbReference>
<protein>
    <recommendedName>
        <fullName evidence="1">Phospholipase D-like domain-containing protein</fullName>
    </recommendedName>
</protein>
<proteinExistence type="predicted"/>
<accession>A0A937FAX5</accession>
<dbReference type="InterPro" id="IPR025202">
    <property type="entry name" value="PLD-like_dom"/>
</dbReference>
<dbReference type="SUPFAM" id="SSF56024">
    <property type="entry name" value="Phospholipase D/nuclease"/>
    <property type="match status" value="1"/>
</dbReference>
<feature type="domain" description="Phospholipase D-like" evidence="1">
    <location>
        <begin position="62"/>
        <end position="135"/>
    </location>
</feature>
<organism evidence="2 3">
    <name type="scientific">Fulvivirga sediminis</name>
    <dbReference type="NCBI Taxonomy" id="2803949"/>
    <lineage>
        <taxon>Bacteria</taxon>
        <taxon>Pseudomonadati</taxon>
        <taxon>Bacteroidota</taxon>
        <taxon>Cytophagia</taxon>
        <taxon>Cytophagales</taxon>
        <taxon>Fulvivirgaceae</taxon>
        <taxon>Fulvivirga</taxon>
    </lineage>
</organism>
<gene>
    <name evidence="2" type="ORF">JL102_20655</name>
</gene>
<evidence type="ECO:0000259" key="1">
    <source>
        <dbReference type="Pfam" id="PF13091"/>
    </source>
</evidence>
<reference evidence="2" key="1">
    <citation type="submission" date="2021-01" db="EMBL/GenBank/DDBJ databases">
        <title>Fulvivirga kasyanovii gen. nov., sp nov., a novel member of the phylum Bacteroidetes isolated from seawater in a mussel farm.</title>
        <authorList>
            <person name="Zhao L.-H."/>
            <person name="Wang Z.-J."/>
        </authorList>
    </citation>
    <scope>NUCLEOTIDE SEQUENCE</scope>
    <source>
        <strain evidence="2">2943</strain>
    </source>
</reference>
<name>A0A937FAX5_9BACT</name>
<evidence type="ECO:0000313" key="2">
    <source>
        <dbReference type="EMBL" id="MBL3658576.1"/>
    </source>
</evidence>
<dbReference type="AlphaFoldDB" id="A0A937FAX5"/>
<dbReference type="Gene3D" id="3.30.870.10">
    <property type="entry name" value="Endonuclease Chain A"/>
    <property type="match status" value="1"/>
</dbReference>
<sequence>MIEIVDDIEKELSSALVNAVEIWTAVAMMNNGGFKHFKNLPTEVVQHHLVGIDLPTPPKILEKLRSLCSNNFNAKVREAEYCFHPKTYIIKHKDGSLIAFVGSSNATTGGLINNVELNIKITTEKTCKELIGWYWNMDSQAVLITQELINEHRKRFKRIKELQKAIDNEVDEIKVTVTRNNGQFFTLDHHTIFSPEYRTRNSVELKKLRSNTRRRLIDLHNRIYHQFANYGLEELYQNSRKQDRTSRASINRFSGMTIQSIWLHYGKSKDQLGGYDKENASFVNHIRLQVIIHEKNVGVWLVLGQPNGSSIDRSAFRRRMQNKNLKQRLFDSLMEIKNDYWISAAKNINLRDISQLEDIDEILTAEKDYEYFIIGRDYYYLDEQISDVNIESTVLNEFVKLYPIYELMNAEIDLF</sequence>
<keyword evidence="3" id="KW-1185">Reference proteome</keyword>